<dbReference type="OrthoDB" id="10017101at2759"/>
<dbReference type="PANTHER" id="PTHR44068">
    <property type="entry name" value="ZGC:194242"/>
    <property type="match status" value="1"/>
</dbReference>
<feature type="compositionally biased region" description="Low complexity" evidence="6">
    <location>
        <begin position="345"/>
        <end position="359"/>
    </location>
</feature>
<dbReference type="Gene3D" id="3.40.50.150">
    <property type="entry name" value="Vaccinia Virus protein VP39"/>
    <property type="match status" value="1"/>
</dbReference>
<dbReference type="InterPro" id="IPR029063">
    <property type="entry name" value="SAM-dependent_MTases_sf"/>
</dbReference>
<dbReference type="Pfam" id="PF08241">
    <property type="entry name" value="Methyltransf_11"/>
    <property type="match status" value="1"/>
</dbReference>
<dbReference type="STRING" id="307507.A0A2V0NTP3"/>
<sequence length="371" mass="39858">MAATTGSGHAEASAKLYDGVGELWLKSYGEHVHIGLYEKPIDKAEGELPSWGDAQSNTVQQLIGLTGLTRAKRLLDVGCGHGATACDFAEALNCDAVGINISPFQVDRANALAHERGLGSRAKFLVADGMAPPFEDGSFDLVVSVESAAYMPDKKRFISELSRVLAPGGTIVLADFCRKPGKLSAEQQVALDGIDRAFASAGNWHSADQYKRLFASHGLTVAAEADWTGRLRGFWDLSMWELLLRRDADMDSAYKSASLPWNAAKLWCRFVYMTHIIHMAMWRGCFEPFWMSINGFVLGANKRTMHTAFGSGALQYRVIVARKPLGAAKARPLPPLVIDVSAASGSDASSRSSAAGSGAEDTASESPRGSE</sequence>
<gene>
    <name evidence="8" type="ORF">Rsub_03859</name>
</gene>
<evidence type="ECO:0000313" key="8">
    <source>
        <dbReference type="EMBL" id="GBF91004.1"/>
    </source>
</evidence>
<proteinExistence type="predicted"/>
<feature type="region of interest" description="Disordered" evidence="6">
    <location>
        <begin position="345"/>
        <end position="371"/>
    </location>
</feature>
<accession>A0A2V0NTP3</accession>
<dbReference type="InterPro" id="IPR020803">
    <property type="entry name" value="MeTfrase_dom"/>
</dbReference>
<evidence type="ECO:0000256" key="1">
    <source>
        <dbReference type="ARBA" id="ARBA00004913"/>
    </source>
</evidence>
<dbReference type="GO" id="GO:0009820">
    <property type="term" value="P:alkaloid metabolic process"/>
    <property type="evidence" value="ECO:0007669"/>
    <property type="project" value="UniProtKB-KW"/>
</dbReference>
<dbReference type="GO" id="GO:0008757">
    <property type="term" value="F:S-adenosylmethionine-dependent methyltransferase activity"/>
    <property type="evidence" value="ECO:0007669"/>
    <property type="project" value="InterPro"/>
</dbReference>
<comment type="caution">
    <text evidence="8">The sequence shown here is derived from an EMBL/GenBank/DDBJ whole genome shotgun (WGS) entry which is preliminary data.</text>
</comment>
<dbReference type="InterPro" id="IPR013216">
    <property type="entry name" value="Methyltransf_11"/>
</dbReference>
<protein>
    <submittedName>
        <fullName evidence="8">Gamma-tocopherol methyltransferase</fullName>
    </submittedName>
</protein>
<organism evidence="8 9">
    <name type="scientific">Raphidocelis subcapitata</name>
    <dbReference type="NCBI Taxonomy" id="307507"/>
    <lineage>
        <taxon>Eukaryota</taxon>
        <taxon>Viridiplantae</taxon>
        <taxon>Chlorophyta</taxon>
        <taxon>core chlorophytes</taxon>
        <taxon>Chlorophyceae</taxon>
        <taxon>CS clade</taxon>
        <taxon>Sphaeropleales</taxon>
        <taxon>Selenastraceae</taxon>
        <taxon>Raphidocelis</taxon>
    </lineage>
</organism>
<dbReference type="CDD" id="cd02440">
    <property type="entry name" value="AdoMet_MTases"/>
    <property type="match status" value="1"/>
</dbReference>
<keyword evidence="4 8" id="KW-0808">Transferase</keyword>
<evidence type="ECO:0000256" key="2">
    <source>
        <dbReference type="ARBA" id="ARBA00022589"/>
    </source>
</evidence>
<name>A0A2V0NTP3_9CHLO</name>
<evidence type="ECO:0000313" key="9">
    <source>
        <dbReference type="Proteomes" id="UP000247498"/>
    </source>
</evidence>
<feature type="domain" description="Polyketide synthase-like methyltransferase" evidence="7">
    <location>
        <begin position="36"/>
        <end position="271"/>
    </location>
</feature>
<keyword evidence="5" id="KW-0949">S-adenosyl-L-methionine</keyword>
<dbReference type="EMBL" id="BDRX01000021">
    <property type="protein sequence ID" value="GBF91004.1"/>
    <property type="molecule type" value="Genomic_DNA"/>
</dbReference>
<dbReference type="GO" id="GO:0032259">
    <property type="term" value="P:methylation"/>
    <property type="evidence" value="ECO:0007669"/>
    <property type="project" value="UniProtKB-KW"/>
</dbReference>
<keyword evidence="9" id="KW-1185">Reference proteome</keyword>
<keyword evidence="3 8" id="KW-0489">Methyltransferase</keyword>
<dbReference type="AlphaFoldDB" id="A0A2V0NTP3"/>
<evidence type="ECO:0000256" key="5">
    <source>
        <dbReference type="ARBA" id="ARBA00022691"/>
    </source>
</evidence>
<dbReference type="SUPFAM" id="SSF53335">
    <property type="entry name" value="S-adenosyl-L-methionine-dependent methyltransferases"/>
    <property type="match status" value="1"/>
</dbReference>
<dbReference type="PANTHER" id="PTHR44068:SF11">
    <property type="entry name" value="GERANYL DIPHOSPHATE 2-C-METHYLTRANSFERASE"/>
    <property type="match status" value="1"/>
</dbReference>
<evidence type="ECO:0000256" key="6">
    <source>
        <dbReference type="SAM" id="MobiDB-lite"/>
    </source>
</evidence>
<evidence type="ECO:0000259" key="7">
    <source>
        <dbReference type="SMART" id="SM00828"/>
    </source>
</evidence>
<keyword evidence="2" id="KW-0017">Alkaloid metabolism</keyword>
<evidence type="ECO:0000256" key="3">
    <source>
        <dbReference type="ARBA" id="ARBA00022603"/>
    </source>
</evidence>
<dbReference type="Proteomes" id="UP000247498">
    <property type="component" value="Unassembled WGS sequence"/>
</dbReference>
<dbReference type="InterPro" id="IPR050447">
    <property type="entry name" value="Erg6_SMT_methyltransf"/>
</dbReference>
<comment type="pathway">
    <text evidence="1">Alkaloid biosynthesis.</text>
</comment>
<reference evidence="8 9" key="1">
    <citation type="journal article" date="2018" name="Sci. Rep.">
        <title>Raphidocelis subcapitata (=Pseudokirchneriella subcapitata) provides an insight into genome evolution and environmental adaptations in the Sphaeropleales.</title>
        <authorList>
            <person name="Suzuki S."/>
            <person name="Yamaguchi H."/>
            <person name="Nakajima N."/>
            <person name="Kawachi M."/>
        </authorList>
    </citation>
    <scope>NUCLEOTIDE SEQUENCE [LARGE SCALE GENOMIC DNA]</scope>
    <source>
        <strain evidence="8 9">NIES-35</strain>
    </source>
</reference>
<dbReference type="SMART" id="SM00828">
    <property type="entry name" value="PKS_MT"/>
    <property type="match status" value="1"/>
</dbReference>
<evidence type="ECO:0000256" key="4">
    <source>
        <dbReference type="ARBA" id="ARBA00022679"/>
    </source>
</evidence>
<dbReference type="InParanoid" id="A0A2V0NTP3"/>